<dbReference type="GO" id="GO:0071973">
    <property type="term" value="P:bacterial-type flagellum-dependent cell motility"/>
    <property type="evidence" value="ECO:0007669"/>
    <property type="project" value="TreeGrafter"/>
</dbReference>
<name>A0A1W6LBH8_9BURK</name>
<dbReference type="InterPro" id="IPR023346">
    <property type="entry name" value="Lysozyme-like_dom_sf"/>
</dbReference>
<dbReference type="EMBL" id="CP015118">
    <property type="protein sequence ID" value="ARN21596.1"/>
    <property type="molecule type" value="Genomic_DNA"/>
</dbReference>
<dbReference type="SMART" id="SM00047">
    <property type="entry name" value="LYZ2"/>
    <property type="match status" value="1"/>
</dbReference>
<comment type="subcellular location">
    <subcellularLocation>
        <location evidence="2">Periplasm</location>
    </subcellularLocation>
</comment>
<dbReference type="PANTHER" id="PTHR33308:SF9">
    <property type="entry name" value="PEPTIDOGLYCAN HYDROLASE FLGJ"/>
    <property type="match status" value="1"/>
</dbReference>
<evidence type="ECO:0000256" key="2">
    <source>
        <dbReference type="ARBA" id="ARBA00004418"/>
    </source>
</evidence>
<reference evidence="11 12" key="1">
    <citation type="submission" date="2016-04" db="EMBL/GenBank/DDBJ databases">
        <title>Complete genome sequence of natural rubber-degrading, novel Gram-negative bacterium, Rhizobacter gummiphilus strain NS21.</title>
        <authorList>
            <person name="Tabata M."/>
            <person name="Kasai D."/>
            <person name="Fukuda M."/>
        </authorList>
    </citation>
    <scope>NUCLEOTIDE SEQUENCE [LARGE SCALE GENOMIC DNA]</scope>
    <source>
        <strain evidence="11 12">NS21</strain>
    </source>
</reference>
<evidence type="ECO:0000313" key="11">
    <source>
        <dbReference type="EMBL" id="ARN21596.1"/>
    </source>
</evidence>
<keyword evidence="6" id="KW-0574">Periplasm</keyword>
<evidence type="ECO:0000256" key="9">
    <source>
        <dbReference type="ARBA" id="ARBA00023316"/>
    </source>
</evidence>
<sequence>MTINSSGNTTNALAGDLGQIARLRSSASNDPRAAVKEASKQFEAIFMQQMLKGMRDANATMSPGTLDNAGTKMGTEMLDQQFAKEMTGRAGGLAELIEKQLSRQMGDPVSTMASEAAANPAKPEPKATSFLGRMFSSDKAAAKAAEKPISLEGREKQVDFLKRHEDAAKAAEASTGIPATFMMAQAAHESGWGRREIKNADGSTAHNVFGIKAGPGWKGATTDVVTTEVIGGQARKVVAKFRAYASYEESFKDYANMMKNNPRYAKVVENSESVHGFAKGLQRAGYATDPQYADKLTRMINTTLRLQRATA</sequence>
<accession>A0A1W6LBH8</accession>
<dbReference type="GO" id="GO:0042597">
    <property type="term" value="C:periplasmic space"/>
    <property type="evidence" value="ECO:0007669"/>
    <property type="project" value="UniProtKB-SubCell"/>
</dbReference>
<evidence type="ECO:0000256" key="7">
    <source>
        <dbReference type="ARBA" id="ARBA00022801"/>
    </source>
</evidence>
<protein>
    <recommendedName>
        <fullName evidence="5">Peptidoglycan hydrolase FlgJ</fullName>
    </recommendedName>
    <alternativeName>
        <fullName evidence="10">Muramidase FlgJ</fullName>
    </alternativeName>
</protein>
<dbReference type="Pfam" id="PF10135">
    <property type="entry name" value="Rod-binding"/>
    <property type="match status" value="1"/>
</dbReference>
<keyword evidence="7" id="KW-0378">Hydrolase</keyword>
<evidence type="ECO:0000313" key="12">
    <source>
        <dbReference type="Proteomes" id="UP000193427"/>
    </source>
</evidence>
<keyword evidence="12" id="KW-1185">Reference proteome</keyword>
<dbReference type="InterPro" id="IPR019301">
    <property type="entry name" value="Flagellar_prot_FlgJ_N"/>
</dbReference>
<dbReference type="STRING" id="946333.A4W93_17770"/>
<evidence type="ECO:0000256" key="4">
    <source>
        <dbReference type="ARBA" id="ARBA00007974"/>
    </source>
</evidence>
<dbReference type="GO" id="GO:0071555">
    <property type="term" value="P:cell wall organization"/>
    <property type="evidence" value="ECO:0007669"/>
    <property type="project" value="UniProtKB-KW"/>
</dbReference>
<dbReference type="GO" id="GO:0016798">
    <property type="term" value="F:hydrolase activity, acting on glycosyl bonds"/>
    <property type="evidence" value="ECO:0007669"/>
    <property type="project" value="UniProtKB-KW"/>
</dbReference>
<dbReference type="NCBIfam" id="TIGR02541">
    <property type="entry name" value="flagell_FlgJ"/>
    <property type="match status" value="1"/>
</dbReference>
<dbReference type="Proteomes" id="UP000193427">
    <property type="component" value="Chromosome"/>
</dbReference>
<evidence type="ECO:0000256" key="10">
    <source>
        <dbReference type="ARBA" id="ARBA00030835"/>
    </source>
</evidence>
<evidence type="ECO:0000256" key="8">
    <source>
        <dbReference type="ARBA" id="ARBA00023295"/>
    </source>
</evidence>
<comment type="similarity">
    <text evidence="4">In the C-terminal section; belongs to the glycosyl hydrolase 73 family.</text>
</comment>
<evidence type="ECO:0000256" key="6">
    <source>
        <dbReference type="ARBA" id="ARBA00022764"/>
    </source>
</evidence>
<evidence type="ECO:0000256" key="1">
    <source>
        <dbReference type="ARBA" id="ARBA00002954"/>
    </source>
</evidence>
<dbReference type="InterPro" id="IPR051056">
    <property type="entry name" value="Glycosyl_Hydrolase_73"/>
</dbReference>
<proteinExistence type="inferred from homology"/>
<keyword evidence="8" id="KW-0326">Glycosidase</keyword>
<organism evidence="11 12">
    <name type="scientific">Piscinibacter gummiphilus</name>
    <dbReference type="NCBI Taxonomy" id="946333"/>
    <lineage>
        <taxon>Bacteria</taxon>
        <taxon>Pseudomonadati</taxon>
        <taxon>Pseudomonadota</taxon>
        <taxon>Betaproteobacteria</taxon>
        <taxon>Burkholderiales</taxon>
        <taxon>Sphaerotilaceae</taxon>
        <taxon>Piscinibacter</taxon>
    </lineage>
</organism>
<dbReference type="InterPro" id="IPR013377">
    <property type="entry name" value="FlgJ"/>
</dbReference>
<dbReference type="Gene3D" id="2.10.70.40">
    <property type="entry name" value="peptidoglycan hydrolase"/>
    <property type="match status" value="1"/>
</dbReference>
<evidence type="ECO:0000256" key="5">
    <source>
        <dbReference type="ARBA" id="ARBA00013433"/>
    </source>
</evidence>
<keyword evidence="9" id="KW-0961">Cell wall biogenesis/degradation</keyword>
<gene>
    <name evidence="11" type="ORF">A4W93_17770</name>
</gene>
<comment type="function">
    <text evidence="1">Flagellum-specific muramidase which hydrolyzes the peptidoglycan layer to assemble the rod structure in the periplasmic space.</text>
</comment>
<dbReference type="GO" id="GO:0044780">
    <property type="term" value="P:bacterial-type flagellum assembly"/>
    <property type="evidence" value="ECO:0007669"/>
    <property type="project" value="InterPro"/>
</dbReference>
<dbReference type="OrthoDB" id="289937at2"/>
<dbReference type="GO" id="GO:0004040">
    <property type="term" value="F:amidase activity"/>
    <property type="evidence" value="ECO:0007669"/>
    <property type="project" value="InterPro"/>
</dbReference>
<dbReference type="InterPro" id="IPR002901">
    <property type="entry name" value="MGlyc_endo_b_GlcNAc-like_dom"/>
</dbReference>
<dbReference type="PRINTS" id="PR01002">
    <property type="entry name" value="FLGFLGJ"/>
</dbReference>
<evidence type="ECO:0000256" key="3">
    <source>
        <dbReference type="ARBA" id="ARBA00006880"/>
    </source>
</evidence>
<comment type="similarity">
    <text evidence="3">In the N-terminal section; belongs to the FlgJ family.</text>
</comment>
<dbReference type="RefSeq" id="WP_085751886.1">
    <property type="nucleotide sequence ID" value="NZ_BSPR01000019.1"/>
</dbReference>
<dbReference type="KEGG" id="rgu:A4W93_17770"/>
<dbReference type="Gene3D" id="1.10.530.10">
    <property type="match status" value="1"/>
</dbReference>
<dbReference type="PANTHER" id="PTHR33308">
    <property type="entry name" value="PEPTIDOGLYCAN HYDROLASE FLGJ"/>
    <property type="match status" value="1"/>
</dbReference>
<dbReference type="SUPFAM" id="SSF53955">
    <property type="entry name" value="Lysozyme-like"/>
    <property type="match status" value="1"/>
</dbReference>
<dbReference type="AlphaFoldDB" id="A0A1W6LBH8"/>
<dbReference type="Pfam" id="PF01832">
    <property type="entry name" value="Glucosaminidase"/>
    <property type="match status" value="1"/>
</dbReference>